<reference evidence="4" key="2">
    <citation type="submission" date="2017-12" db="EMBL/GenBank/DDBJ databases">
        <title>Genome sequence of the Bar-tailed Godwit (Limosa lapponica baueri).</title>
        <authorList>
            <person name="Lima N.C.B."/>
            <person name="Parody-Merino A.M."/>
            <person name="Battley P.F."/>
            <person name="Fidler A.E."/>
            <person name="Prosdocimi F."/>
        </authorList>
    </citation>
    <scope>NUCLEOTIDE SEQUENCE [LARGE SCALE GENOMIC DNA]</scope>
</reference>
<keyword evidence="4" id="KW-1185">Reference proteome</keyword>
<dbReference type="Pfam" id="PF00059">
    <property type="entry name" value="Lectin_C"/>
    <property type="match status" value="1"/>
</dbReference>
<accession>A0A2I0TGT4</accession>
<dbReference type="InterPro" id="IPR001304">
    <property type="entry name" value="C-type_lectin-like"/>
</dbReference>
<proteinExistence type="predicted"/>
<dbReference type="SUPFAM" id="SSF56436">
    <property type="entry name" value="C-type lectin-like"/>
    <property type="match status" value="1"/>
</dbReference>
<evidence type="ECO:0000256" key="1">
    <source>
        <dbReference type="SAM" id="MobiDB-lite"/>
    </source>
</evidence>
<evidence type="ECO:0000313" key="3">
    <source>
        <dbReference type="EMBL" id="PKU33018.1"/>
    </source>
</evidence>
<dbReference type="SMART" id="SM00034">
    <property type="entry name" value="CLECT"/>
    <property type="match status" value="1"/>
</dbReference>
<dbReference type="InterPro" id="IPR016186">
    <property type="entry name" value="C-type_lectin-like/link_sf"/>
</dbReference>
<dbReference type="EMBL" id="KZ510560">
    <property type="protein sequence ID" value="PKU33018.1"/>
    <property type="molecule type" value="Genomic_DNA"/>
</dbReference>
<sequence length="228" mass="26056">MFYCCCCRKQQRGERNADDTTRMTSQAFEDGSKKSGDVLSKTSATQGTELRMWLGIAVLISLAVCLAVEEATVDEGIPCSKYQVAFNHSCYEFVRLQRSFTSAQSWCERGGGHLVFIENEETQEFLQKHIAEDQEWWIGLISNSVLNETTDGSMIWLDTSNISYSNWYKDQPSPFSSTCGYILKNAKYQWGVTDNCSQEFDFICEFGEVRGLPWDKAADRNLYFLVMF</sequence>
<reference evidence="4" key="1">
    <citation type="submission" date="2017-11" db="EMBL/GenBank/DDBJ databases">
        <authorList>
            <person name="Lima N.C."/>
            <person name="Parody-Merino A.M."/>
            <person name="Battley P.F."/>
            <person name="Fidler A.E."/>
            <person name="Prosdocimi F."/>
        </authorList>
    </citation>
    <scope>NUCLEOTIDE SEQUENCE [LARGE SCALE GENOMIC DNA]</scope>
</reference>
<dbReference type="Gene3D" id="3.10.100.10">
    <property type="entry name" value="Mannose-Binding Protein A, subunit A"/>
    <property type="match status" value="1"/>
</dbReference>
<evidence type="ECO:0000313" key="4">
    <source>
        <dbReference type="Proteomes" id="UP000233556"/>
    </source>
</evidence>
<dbReference type="OrthoDB" id="10264154at2759"/>
<dbReference type="CDD" id="cd00037">
    <property type="entry name" value="CLECT"/>
    <property type="match status" value="1"/>
</dbReference>
<dbReference type="PROSITE" id="PS50041">
    <property type="entry name" value="C_TYPE_LECTIN_2"/>
    <property type="match status" value="1"/>
</dbReference>
<dbReference type="InterPro" id="IPR016187">
    <property type="entry name" value="CTDL_fold"/>
</dbReference>
<dbReference type="PANTHER" id="PTHR22803">
    <property type="entry name" value="MANNOSE, PHOSPHOLIPASE, LECTIN RECEPTOR RELATED"/>
    <property type="match status" value="1"/>
</dbReference>
<dbReference type="FunFam" id="3.10.100.10:FF:000073">
    <property type="entry name" value="Polycystic kidney disease protein 1-like 2"/>
    <property type="match status" value="1"/>
</dbReference>
<dbReference type="Proteomes" id="UP000233556">
    <property type="component" value="Unassembled WGS sequence"/>
</dbReference>
<feature type="domain" description="C-type lectin" evidence="2">
    <location>
        <begin position="86"/>
        <end position="205"/>
    </location>
</feature>
<evidence type="ECO:0000259" key="2">
    <source>
        <dbReference type="PROSITE" id="PS50041"/>
    </source>
</evidence>
<name>A0A2I0TGT4_LIMLA</name>
<protein>
    <submittedName>
        <fullName evidence="3">Polycystic kidney disease protein 1-like 2</fullName>
    </submittedName>
</protein>
<organism evidence="3 4">
    <name type="scientific">Limosa lapponica baueri</name>
    <dbReference type="NCBI Taxonomy" id="1758121"/>
    <lineage>
        <taxon>Eukaryota</taxon>
        <taxon>Metazoa</taxon>
        <taxon>Chordata</taxon>
        <taxon>Craniata</taxon>
        <taxon>Vertebrata</taxon>
        <taxon>Euteleostomi</taxon>
        <taxon>Archelosauria</taxon>
        <taxon>Archosauria</taxon>
        <taxon>Dinosauria</taxon>
        <taxon>Saurischia</taxon>
        <taxon>Theropoda</taxon>
        <taxon>Coelurosauria</taxon>
        <taxon>Aves</taxon>
        <taxon>Neognathae</taxon>
        <taxon>Neoaves</taxon>
        <taxon>Charadriiformes</taxon>
        <taxon>Scolopacidae</taxon>
        <taxon>Limosa</taxon>
    </lineage>
</organism>
<dbReference type="InterPro" id="IPR050111">
    <property type="entry name" value="C-type_lectin/snaclec_domain"/>
</dbReference>
<feature type="region of interest" description="Disordered" evidence="1">
    <location>
        <begin position="18"/>
        <end position="39"/>
    </location>
</feature>
<gene>
    <name evidence="3" type="ORF">llap_16677</name>
</gene>
<dbReference type="AlphaFoldDB" id="A0A2I0TGT4"/>